<protein>
    <recommendedName>
        <fullName evidence="2">DUF6286 domain-containing protein</fullName>
    </recommendedName>
</protein>
<organism evidence="3 4">
    <name type="scientific">Glutamicibacter mishrai</name>
    <dbReference type="NCBI Taxonomy" id="1775880"/>
    <lineage>
        <taxon>Bacteria</taxon>
        <taxon>Bacillati</taxon>
        <taxon>Actinomycetota</taxon>
        <taxon>Actinomycetes</taxon>
        <taxon>Micrococcales</taxon>
        <taxon>Micrococcaceae</taxon>
        <taxon>Glutamicibacter</taxon>
    </lineage>
</organism>
<feature type="transmembrane region" description="Helical" evidence="1">
    <location>
        <begin position="12"/>
        <end position="38"/>
    </location>
</feature>
<gene>
    <name evidence="3" type="ORF">D3791_07235</name>
</gene>
<dbReference type="InterPro" id="IPR046253">
    <property type="entry name" value="DUF6286"/>
</dbReference>
<dbReference type="Proteomes" id="UP000502331">
    <property type="component" value="Chromosome"/>
</dbReference>
<evidence type="ECO:0000313" key="4">
    <source>
        <dbReference type="Proteomes" id="UP000502331"/>
    </source>
</evidence>
<evidence type="ECO:0000256" key="1">
    <source>
        <dbReference type="SAM" id="Phobius"/>
    </source>
</evidence>
<dbReference type="PROSITE" id="PS51257">
    <property type="entry name" value="PROKAR_LIPOPROTEIN"/>
    <property type="match status" value="1"/>
</dbReference>
<evidence type="ECO:0000313" key="3">
    <source>
        <dbReference type="EMBL" id="QIV86943.1"/>
    </source>
</evidence>
<dbReference type="Pfam" id="PF19803">
    <property type="entry name" value="DUF6286"/>
    <property type="match status" value="1"/>
</dbReference>
<reference evidence="3 4" key="1">
    <citation type="submission" date="2018-09" db="EMBL/GenBank/DDBJ databases">
        <title>Glutamicibacter mishrai S5-52T (LMG 29155T = KCTC 39846T).</title>
        <authorList>
            <person name="Das S.K."/>
        </authorList>
    </citation>
    <scope>NUCLEOTIDE SEQUENCE [LARGE SCALE GENOMIC DNA]</scope>
    <source>
        <strain evidence="3 4">S5-52</strain>
    </source>
</reference>
<keyword evidence="1" id="KW-1133">Transmembrane helix</keyword>
<feature type="domain" description="DUF6286" evidence="2">
    <location>
        <begin position="72"/>
        <end position="178"/>
    </location>
</feature>
<evidence type="ECO:0000259" key="2">
    <source>
        <dbReference type="Pfam" id="PF19803"/>
    </source>
</evidence>
<proteinExistence type="predicted"/>
<dbReference type="RefSeq" id="WP_172511763.1">
    <property type="nucleotide sequence ID" value="NZ_CP032549.1"/>
</dbReference>
<keyword evidence="1" id="KW-0472">Membrane</keyword>
<keyword evidence="4" id="KW-1185">Reference proteome</keyword>
<accession>A0A6H0SHF8</accession>
<dbReference type="EMBL" id="CP032549">
    <property type="protein sequence ID" value="QIV86943.1"/>
    <property type="molecule type" value="Genomic_DNA"/>
</dbReference>
<name>A0A6H0SHF8_9MICC</name>
<keyword evidence="1" id="KW-0812">Transmembrane</keyword>
<sequence>MNRFWHVRSARTLALMISFVIVLAASVLLALSCILRLVNGQWPAAAEQSITTVSNLRFNDNLAVIVMVVLAVLGLLLLLSALIPGRRQTILLNSDDPSARSEQAISCRGISTLVGYEVERTDSVTRASVTTSPKLVRVTVQTPAHSVQRVRENVQARVQGVIDGLPVQRAPKVKVSVQRRGGN</sequence>
<feature type="transmembrane region" description="Helical" evidence="1">
    <location>
        <begin position="62"/>
        <end position="83"/>
    </location>
</feature>
<dbReference type="AlphaFoldDB" id="A0A6H0SHF8"/>